<dbReference type="SUPFAM" id="SSF53335">
    <property type="entry name" value="S-adenosyl-L-methionine-dependent methyltransferases"/>
    <property type="match status" value="1"/>
</dbReference>
<dbReference type="RefSeq" id="WP_207310155.1">
    <property type="nucleotide sequence ID" value="NZ_SJPG01000001.1"/>
</dbReference>
<dbReference type="AlphaFoldDB" id="A0A5C5XIT1"/>
<gene>
    <name evidence="1" type="ORF">Pan54_33410</name>
</gene>
<keyword evidence="2" id="KW-1185">Reference proteome</keyword>
<sequence length="290" mass="33472">MFLRHPYHEAMSFTVKSHALQGYSPRTNSNEPMLQRHRIQFPPQDANHLGQDEVSFHLLEDDRKTRIRFHDYDEIYQRPGLYEQVFYDRLKCSSPNKVGEILKQTLDDFGKNFSELRVLDLGAGNGIMGEVMKKYGVARLVGVDIIPEAKAACVRDRPDIYDEYYVADFTNLDNDLAEEISGWSIDCLTSVAALGFGDIPLQAFSQALSFVQTDGWVAFNIKETFLDKSDQSGFSRFIRELIASEFLDIYHMEKYRHRLSMEGTPLYYFALIAQKTADIPDDFLKRHELI</sequence>
<dbReference type="Pfam" id="PF13489">
    <property type="entry name" value="Methyltransf_23"/>
    <property type="match status" value="1"/>
</dbReference>
<dbReference type="InterPro" id="IPR029063">
    <property type="entry name" value="SAM-dependent_MTases_sf"/>
</dbReference>
<dbReference type="Gene3D" id="3.40.50.150">
    <property type="entry name" value="Vaccinia Virus protein VP39"/>
    <property type="match status" value="1"/>
</dbReference>
<reference evidence="1 2" key="1">
    <citation type="submission" date="2019-02" db="EMBL/GenBank/DDBJ databases">
        <title>Deep-cultivation of Planctomycetes and their phenomic and genomic characterization uncovers novel biology.</title>
        <authorList>
            <person name="Wiegand S."/>
            <person name="Jogler M."/>
            <person name="Boedeker C."/>
            <person name="Pinto D."/>
            <person name="Vollmers J."/>
            <person name="Rivas-Marin E."/>
            <person name="Kohn T."/>
            <person name="Peeters S.H."/>
            <person name="Heuer A."/>
            <person name="Rast P."/>
            <person name="Oberbeckmann S."/>
            <person name="Bunk B."/>
            <person name="Jeske O."/>
            <person name="Meyerdierks A."/>
            <person name="Storesund J.E."/>
            <person name="Kallscheuer N."/>
            <person name="Luecker S."/>
            <person name="Lage O.M."/>
            <person name="Pohl T."/>
            <person name="Merkel B.J."/>
            <person name="Hornburger P."/>
            <person name="Mueller R.-W."/>
            <person name="Bruemmer F."/>
            <person name="Labrenz M."/>
            <person name="Spormann A.M."/>
            <person name="Op Den Camp H."/>
            <person name="Overmann J."/>
            <person name="Amann R."/>
            <person name="Jetten M.S.M."/>
            <person name="Mascher T."/>
            <person name="Medema M.H."/>
            <person name="Devos D.P."/>
            <person name="Kaster A.-K."/>
            <person name="Ovreas L."/>
            <person name="Rohde M."/>
            <person name="Galperin M.Y."/>
            <person name="Jogler C."/>
        </authorList>
    </citation>
    <scope>NUCLEOTIDE SEQUENCE [LARGE SCALE GENOMIC DNA]</scope>
    <source>
        <strain evidence="1 2">Pan54</strain>
    </source>
</reference>
<comment type="caution">
    <text evidence="1">The sequence shown here is derived from an EMBL/GenBank/DDBJ whole genome shotgun (WGS) entry which is preliminary data.</text>
</comment>
<name>A0A5C5XIT1_9PLAN</name>
<protein>
    <recommendedName>
        <fullName evidence="3">Methyltransferase type 11 domain-containing protein</fullName>
    </recommendedName>
</protein>
<evidence type="ECO:0000313" key="2">
    <source>
        <dbReference type="Proteomes" id="UP000316095"/>
    </source>
</evidence>
<proteinExistence type="predicted"/>
<dbReference type="Proteomes" id="UP000316095">
    <property type="component" value="Unassembled WGS sequence"/>
</dbReference>
<dbReference type="EMBL" id="SJPG01000001">
    <property type="protein sequence ID" value="TWT62598.1"/>
    <property type="molecule type" value="Genomic_DNA"/>
</dbReference>
<evidence type="ECO:0000313" key="1">
    <source>
        <dbReference type="EMBL" id="TWT62598.1"/>
    </source>
</evidence>
<dbReference type="CDD" id="cd02440">
    <property type="entry name" value="AdoMet_MTases"/>
    <property type="match status" value="1"/>
</dbReference>
<evidence type="ECO:0008006" key="3">
    <source>
        <dbReference type="Google" id="ProtNLM"/>
    </source>
</evidence>
<accession>A0A5C5XIT1</accession>
<organism evidence="1 2">
    <name type="scientific">Rubinisphaera italica</name>
    <dbReference type="NCBI Taxonomy" id="2527969"/>
    <lineage>
        <taxon>Bacteria</taxon>
        <taxon>Pseudomonadati</taxon>
        <taxon>Planctomycetota</taxon>
        <taxon>Planctomycetia</taxon>
        <taxon>Planctomycetales</taxon>
        <taxon>Planctomycetaceae</taxon>
        <taxon>Rubinisphaera</taxon>
    </lineage>
</organism>